<dbReference type="GO" id="GO:0016787">
    <property type="term" value="F:hydrolase activity"/>
    <property type="evidence" value="ECO:0007669"/>
    <property type="project" value="UniProtKB-KW"/>
</dbReference>
<proteinExistence type="inferred from homology"/>
<evidence type="ECO:0000259" key="13">
    <source>
        <dbReference type="Pfam" id="PF08386"/>
    </source>
</evidence>
<dbReference type="InterPro" id="IPR002410">
    <property type="entry name" value="Peptidase_S33"/>
</dbReference>
<organism evidence="14 15">
    <name type="scientific">Idiomarina baltica OS145</name>
    <dbReference type="NCBI Taxonomy" id="314276"/>
    <lineage>
        <taxon>Bacteria</taxon>
        <taxon>Pseudomonadati</taxon>
        <taxon>Pseudomonadota</taxon>
        <taxon>Gammaproteobacteria</taxon>
        <taxon>Alteromonadales</taxon>
        <taxon>Idiomarinaceae</taxon>
        <taxon>Idiomarina</taxon>
    </lineage>
</organism>
<evidence type="ECO:0000256" key="3">
    <source>
        <dbReference type="ARBA" id="ARBA00010088"/>
    </source>
</evidence>
<keyword evidence="6" id="KW-0031">Aminopeptidase</keyword>
<dbReference type="EC" id="3.4.11.5" evidence="4"/>
<evidence type="ECO:0000256" key="10">
    <source>
        <dbReference type="ARBA" id="ARBA00029605"/>
    </source>
</evidence>
<dbReference type="Pfam" id="PF00561">
    <property type="entry name" value="Abhydrolase_1"/>
    <property type="match status" value="1"/>
</dbReference>
<evidence type="ECO:0000256" key="1">
    <source>
        <dbReference type="ARBA" id="ARBA00001585"/>
    </source>
</evidence>
<comment type="caution">
    <text evidence="14">The sequence shown here is derived from an EMBL/GenBank/DDBJ whole genome shotgun (WGS) entry which is preliminary data.</text>
</comment>
<keyword evidence="9 14" id="KW-0378">Hydrolase</keyword>
<keyword evidence="7" id="KW-0963">Cytoplasm</keyword>
<dbReference type="RefSeq" id="WP_006956891.1">
    <property type="nucleotide sequence ID" value="NZ_CH672409.1"/>
</dbReference>
<sequence>MNLGNDRSPHGGLSSRLIKTLCCLLIGFFASVSNAQEQLTSTDATHCFVKGFSERMECGYIQVPENYEQPDDEQIDIHYAIIPSIQENAQPDPLLILAGGPGQAATELAPMIARIFADVRKQRDIVLIDQRGTGKSNPLSCEVNRPDELVRSDDEQDLSELAAECLAQYPNVDVSQYNTRNTIRDFEQVRQALGIEQWNLYGGSYGSRVGLKYLQHASNSVRTATLDAVAPPQVVIGPFGFNGSLAFEKMLQDCQQQKPCMQRFPNLKQDYDQVMQSLDQQSVLVDTQDPLSAEPMQIRLTPGRFSSVVRLALYNPATRQLLPYAISEARAANYKPILGLMGGTTTAVQNSIYLGLMLSVVCREDLPRATESLLKQDANNEFIGGKTGQAFVDLCQGWQTTPAPSSFAQPVESEKPVLLLSGTQDPVTPPRWADIAARTLPNSVHVIAPYAGHTIAGHTCANRIVAQFVRAGSVEALDTQCVKQRKLAPFVLNANGEGL</sequence>
<comment type="catalytic activity">
    <reaction evidence="1">
        <text>Release of N-terminal proline from a peptide.</text>
        <dbReference type="EC" id="3.4.11.5"/>
    </reaction>
</comment>
<accession>A0ABM9WJ21</accession>
<evidence type="ECO:0000313" key="15">
    <source>
        <dbReference type="Proteomes" id="UP000016543"/>
    </source>
</evidence>
<dbReference type="SUPFAM" id="SSF53474">
    <property type="entry name" value="alpha/beta-Hydrolases"/>
    <property type="match status" value="1"/>
</dbReference>
<feature type="chain" id="PRO_5046255249" description="Proline iminopeptidase" evidence="11">
    <location>
        <begin position="36"/>
        <end position="499"/>
    </location>
</feature>
<feature type="signal peptide" evidence="11">
    <location>
        <begin position="1"/>
        <end position="35"/>
    </location>
</feature>
<gene>
    <name evidence="14" type="ORF">OS145_04980</name>
</gene>
<evidence type="ECO:0000256" key="7">
    <source>
        <dbReference type="ARBA" id="ARBA00022490"/>
    </source>
</evidence>
<dbReference type="Pfam" id="PF08386">
    <property type="entry name" value="Abhydrolase_4"/>
    <property type="match status" value="1"/>
</dbReference>
<name>A0ABM9WJ21_9GAMM</name>
<dbReference type="InterPro" id="IPR000073">
    <property type="entry name" value="AB_hydrolase_1"/>
</dbReference>
<evidence type="ECO:0000256" key="11">
    <source>
        <dbReference type="SAM" id="SignalP"/>
    </source>
</evidence>
<dbReference type="InterPro" id="IPR013595">
    <property type="entry name" value="Pept_S33_TAP-like_C"/>
</dbReference>
<dbReference type="InterPro" id="IPR005944">
    <property type="entry name" value="Pro_iminopeptidase"/>
</dbReference>
<evidence type="ECO:0000313" key="14">
    <source>
        <dbReference type="EMBL" id="EAQ30840.1"/>
    </source>
</evidence>
<comment type="similarity">
    <text evidence="3">Belongs to the peptidase S33 family.</text>
</comment>
<evidence type="ECO:0000256" key="4">
    <source>
        <dbReference type="ARBA" id="ARBA00012568"/>
    </source>
</evidence>
<comment type="subcellular location">
    <subcellularLocation>
        <location evidence="2">Cytoplasm</location>
    </subcellularLocation>
</comment>
<feature type="domain" description="Peptidase S33 tripeptidyl aminopeptidase-like C-terminal" evidence="13">
    <location>
        <begin position="383"/>
        <end position="481"/>
    </location>
</feature>
<dbReference type="PRINTS" id="PR00793">
    <property type="entry name" value="PROAMNOPTASE"/>
</dbReference>
<evidence type="ECO:0000259" key="12">
    <source>
        <dbReference type="Pfam" id="PF00561"/>
    </source>
</evidence>
<reference evidence="14 15" key="1">
    <citation type="submission" date="2006-01" db="EMBL/GenBank/DDBJ databases">
        <authorList>
            <person name="Brettar I."/>
            <person name="Hofle M."/>
            <person name="Ferriera S."/>
            <person name="Johnson J."/>
            <person name="Kravitz S."/>
            <person name="Halpern A."/>
            <person name="Remington K."/>
            <person name="Beeson K."/>
            <person name="Tran B."/>
            <person name="Rogers Y.-H."/>
            <person name="Friedman R."/>
            <person name="Venter J.C."/>
        </authorList>
    </citation>
    <scope>NUCLEOTIDE SEQUENCE [LARGE SCALE GENOMIC DNA]</scope>
    <source>
        <strain evidence="14 15">OS145</strain>
    </source>
</reference>
<evidence type="ECO:0000256" key="6">
    <source>
        <dbReference type="ARBA" id="ARBA00022438"/>
    </source>
</evidence>
<evidence type="ECO:0000256" key="2">
    <source>
        <dbReference type="ARBA" id="ARBA00004496"/>
    </source>
</evidence>
<keyword evidence="11" id="KW-0732">Signal</keyword>
<dbReference type="PANTHER" id="PTHR43722:SF1">
    <property type="entry name" value="PROLINE IMINOPEPTIDASE"/>
    <property type="match status" value="1"/>
</dbReference>
<dbReference type="Proteomes" id="UP000016543">
    <property type="component" value="Unassembled WGS sequence"/>
</dbReference>
<evidence type="ECO:0000256" key="5">
    <source>
        <dbReference type="ARBA" id="ARBA00021843"/>
    </source>
</evidence>
<dbReference type="EMBL" id="AAMX01000043">
    <property type="protein sequence ID" value="EAQ30840.1"/>
    <property type="molecule type" value="Genomic_DNA"/>
</dbReference>
<evidence type="ECO:0000256" key="8">
    <source>
        <dbReference type="ARBA" id="ARBA00022670"/>
    </source>
</evidence>
<feature type="domain" description="AB hydrolase-1" evidence="12">
    <location>
        <begin position="93"/>
        <end position="239"/>
    </location>
</feature>
<protein>
    <recommendedName>
        <fullName evidence="5">Proline iminopeptidase</fullName>
        <ecNumber evidence="4">3.4.11.5</ecNumber>
    </recommendedName>
    <alternativeName>
        <fullName evidence="10">Prolyl aminopeptidase</fullName>
    </alternativeName>
</protein>
<keyword evidence="8" id="KW-0645">Protease</keyword>
<dbReference type="PANTHER" id="PTHR43722">
    <property type="entry name" value="PROLINE IMINOPEPTIDASE"/>
    <property type="match status" value="1"/>
</dbReference>
<keyword evidence="15" id="KW-1185">Reference proteome</keyword>
<dbReference type="Gene3D" id="3.40.50.1820">
    <property type="entry name" value="alpha/beta hydrolase"/>
    <property type="match status" value="1"/>
</dbReference>
<dbReference type="InterPro" id="IPR029058">
    <property type="entry name" value="AB_hydrolase_fold"/>
</dbReference>
<evidence type="ECO:0000256" key="9">
    <source>
        <dbReference type="ARBA" id="ARBA00022801"/>
    </source>
</evidence>